<sequence length="448" mass="50958">MSHTRSRNGTNRPNYAIDNAGLDIPENEDQDADYMDTDKNVKETKEDDENEEDVQDRNSQRSISTRNAASRGRGRPPKRTFNAIEGSDGENSNPVAEQSETDRSRSNSVANGTTAAKKKHYPYPVDKDGNPLPVVNEEYELPEDAEGETKITKDGDLLGGRKFLVRTFTLTDKGNVKFMLSTEPARAVGFRDSYLFFQYHPNLFKFVISQDQKNSLIDRGVLPYSYRSRQIALVTAKSVFREFGSKIIQNGKNITDDYYAIKLREEGKVIEGTLSREPSKKNLSKQGNDGNDIHSVNGINPARNAVEFFERRNQNHRHNADTTLQPNNNQINSTNWLYQHAAASSRFNSDIYYDRVRVLLIEGQGIRDPYTNVLHIPANTQPTKVIGRYKVKEKKNDGSIKFDTIIKDDDLRKPITGLKDVPKEIYEDLLNENLIKEIENQKNFESSI</sequence>
<accession>A0A9P6WEP2</accession>
<feature type="compositionally biased region" description="Polar residues" evidence="1">
    <location>
        <begin position="89"/>
        <end position="98"/>
    </location>
</feature>
<protein>
    <recommendedName>
        <fullName evidence="4">Chromatin structure-remodeling complex subunit RSC7</fullName>
    </recommendedName>
</protein>
<feature type="region of interest" description="Disordered" evidence="1">
    <location>
        <begin position="1"/>
        <end position="131"/>
    </location>
</feature>
<evidence type="ECO:0000313" key="3">
    <source>
        <dbReference type="Proteomes" id="UP000750334"/>
    </source>
</evidence>
<dbReference type="Pfam" id="PF08624">
    <property type="entry name" value="CRC_subunit"/>
    <property type="match status" value="1"/>
</dbReference>
<feature type="compositionally biased region" description="Basic and acidic residues" evidence="1">
    <location>
        <begin position="36"/>
        <end position="45"/>
    </location>
</feature>
<name>A0A9P6WEP2_MAUEX</name>
<dbReference type="InterPro" id="IPR013933">
    <property type="entry name" value="CRC_Rsc7/Swp82"/>
</dbReference>
<evidence type="ECO:0000256" key="1">
    <source>
        <dbReference type="SAM" id="MobiDB-lite"/>
    </source>
</evidence>
<organism evidence="2 3">
    <name type="scientific">Maudiozyma exigua</name>
    <name type="common">Yeast</name>
    <name type="synonym">Kazachstania exigua</name>
    <dbReference type="NCBI Taxonomy" id="34358"/>
    <lineage>
        <taxon>Eukaryota</taxon>
        <taxon>Fungi</taxon>
        <taxon>Dikarya</taxon>
        <taxon>Ascomycota</taxon>
        <taxon>Saccharomycotina</taxon>
        <taxon>Saccharomycetes</taxon>
        <taxon>Saccharomycetales</taxon>
        <taxon>Saccharomycetaceae</taxon>
        <taxon>Maudiozyma</taxon>
    </lineage>
</organism>
<dbReference type="EMBL" id="PUHR01000004">
    <property type="protein sequence ID" value="KAG0672190.1"/>
    <property type="molecule type" value="Genomic_DNA"/>
</dbReference>
<evidence type="ECO:0000313" key="2">
    <source>
        <dbReference type="EMBL" id="KAG0672190.1"/>
    </source>
</evidence>
<evidence type="ECO:0008006" key="4">
    <source>
        <dbReference type="Google" id="ProtNLM"/>
    </source>
</evidence>
<keyword evidence="3" id="KW-1185">Reference proteome</keyword>
<dbReference type="OrthoDB" id="5598844at2759"/>
<reference evidence="2 3" key="1">
    <citation type="submission" date="2020-11" db="EMBL/GenBank/DDBJ databases">
        <title>Kefir isolates.</title>
        <authorList>
            <person name="Marcisauskas S."/>
            <person name="Kim Y."/>
            <person name="Blasche S."/>
        </authorList>
    </citation>
    <scope>NUCLEOTIDE SEQUENCE [LARGE SCALE GENOMIC DNA]</scope>
    <source>
        <strain evidence="2 3">OG2</strain>
    </source>
</reference>
<proteinExistence type="predicted"/>
<dbReference type="Proteomes" id="UP000750334">
    <property type="component" value="Unassembled WGS sequence"/>
</dbReference>
<comment type="caution">
    <text evidence="2">The sequence shown here is derived from an EMBL/GenBank/DDBJ whole genome shotgun (WGS) entry which is preliminary data.</text>
</comment>
<feature type="compositionally biased region" description="Acidic residues" evidence="1">
    <location>
        <begin position="25"/>
        <end position="35"/>
    </location>
</feature>
<gene>
    <name evidence="2" type="ORF">C6P45_003665</name>
</gene>
<feature type="region of interest" description="Disordered" evidence="1">
    <location>
        <begin position="274"/>
        <end position="297"/>
    </location>
</feature>
<dbReference type="AlphaFoldDB" id="A0A9P6WEP2"/>